<evidence type="ECO:0000313" key="10">
    <source>
        <dbReference type="Proteomes" id="UP000681526"/>
    </source>
</evidence>
<proteinExistence type="inferred from homology"/>
<feature type="transmembrane region" description="Helical" evidence="7">
    <location>
        <begin position="158"/>
        <end position="182"/>
    </location>
</feature>
<name>A0ABM8V1T4_THEXY</name>
<feature type="transmembrane region" description="Helical" evidence="7">
    <location>
        <begin position="111"/>
        <end position="138"/>
    </location>
</feature>
<dbReference type="InterPro" id="IPR000515">
    <property type="entry name" value="MetI-like"/>
</dbReference>
<evidence type="ECO:0000256" key="1">
    <source>
        <dbReference type="ARBA" id="ARBA00004651"/>
    </source>
</evidence>
<gene>
    <name evidence="9" type="primary">txxe 1437-amyD1</name>
    <name evidence="9" type="ORF">TXXE_05450</name>
</gene>
<comment type="caution">
    <text evidence="9">The sequence shown here is derived from an EMBL/GenBank/DDBJ whole genome shotgun (WGS) entry which is preliminary data.</text>
</comment>
<protein>
    <submittedName>
        <fullName evidence="9">Starch degradation products transport system permease protein amyD</fullName>
    </submittedName>
</protein>
<evidence type="ECO:0000259" key="8">
    <source>
        <dbReference type="PROSITE" id="PS50928"/>
    </source>
</evidence>
<organism evidence="9 10">
    <name type="scientific">Thermobacillus xylanilyticus</name>
    <dbReference type="NCBI Taxonomy" id="76633"/>
    <lineage>
        <taxon>Bacteria</taxon>
        <taxon>Bacillati</taxon>
        <taxon>Bacillota</taxon>
        <taxon>Bacilli</taxon>
        <taxon>Bacillales</taxon>
        <taxon>Paenibacillaceae</taxon>
        <taxon>Thermobacillus</taxon>
    </lineage>
</organism>
<sequence length="295" mass="33269">MQHRMKRLSDAVQQLVFVGPALLFFCLIVLVPFLMSFYYSLTDWNGVTTRVVWAGLSNFKRILLEDSEFRNAFWFTARYTLAAVVFANAVGFTLALLLTQPLKTRNVLRTVFFLPNVIAGLLLGFIWSFIFVKGFAAIGEWTGIGFFKLPWLGTASTAFWGMVIVSVWQMAGYLMVIYIAAMMNMPRELIEAAKIDGAGRWKMLRSIIVPLVMPAFTVCLFLTLSWSFKVFDLNLSLTKGGPFGSTESVALNIYKEAFQNNRYGLGTAKSLIFFVVVATVTTLQVIYTKRKEVEV</sequence>
<evidence type="ECO:0000256" key="5">
    <source>
        <dbReference type="ARBA" id="ARBA00022989"/>
    </source>
</evidence>
<dbReference type="PROSITE" id="PS50928">
    <property type="entry name" value="ABC_TM1"/>
    <property type="match status" value="1"/>
</dbReference>
<keyword evidence="4 7" id="KW-0812">Transmembrane</keyword>
<accession>A0ABM8V1T4</accession>
<dbReference type="Pfam" id="PF00528">
    <property type="entry name" value="BPD_transp_1"/>
    <property type="match status" value="1"/>
</dbReference>
<feature type="transmembrane region" description="Helical" evidence="7">
    <location>
        <begin position="270"/>
        <end position="287"/>
    </location>
</feature>
<keyword evidence="5 7" id="KW-1133">Transmembrane helix</keyword>
<comment type="similarity">
    <text evidence="7">Belongs to the binding-protein-dependent transport system permease family.</text>
</comment>
<evidence type="ECO:0000256" key="7">
    <source>
        <dbReference type="RuleBase" id="RU363032"/>
    </source>
</evidence>
<dbReference type="PANTHER" id="PTHR30193">
    <property type="entry name" value="ABC TRANSPORTER PERMEASE PROTEIN"/>
    <property type="match status" value="1"/>
</dbReference>
<evidence type="ECO:0000256" key="2">
    <source>
        <dbReference type="ARBA" id="ARBA00022448"/>
    </source>
</evidence>
<feature type="transmembrane region" description="Helical" evidence="7">
    <location>
        <begin position="21"/>
        <end position="41"/>
    </location>
</feature>
<comment type="subcellular location">
    <subcellularLocation>
        <location evidence="1 7">Cell membrane</location>
        <topology evidence="1 7">Multi-pass membrane protein</topology>
    </subcellularLocation>
</comment>
<dbReference type="PANTHER" id="PTHR30193:SF41">
    <property type="entry name" value="DIACETYLCHITOBIOSE UPTAKE SYSTEM PERMEASE PROTEIN NGCF"/>
    <property type="match status" value="1"/>
</dbReference>
<dbReference type="CDD" id="cd06261">
    <property type="entry name" value="TM_PBP2"/>
    <property type="match status" value="1"/>
</dbReference>
<feature type="transmembrane region" description="Helical" evidence="7">
    <location>
        <begin position="203"/>
        <end position="228"/>
    </location>
</feature>
<dbReference type="Proteomes" id="UP000681526">
    <property type="component" value="Unassembled WGS sequence"/>
</dbReference>
<dbReference type="InterPro" id="IPR035906">
    <property type="entry name" value="MetI-like_sf"/>
</dbReference>
<keyword evidence="10" id="KW-1185">Reference proteome</keyword>
<dbReference type="SUPFAM" id="SSF161098">
    <property type="entry name" value="MetI-like"/>
    <property type="match status" value="1"/>
</dbReference>
<keyword evidence="2 7" id="KW-0813">Transport</keyword>
<feature type="domain" description="ABC transmembrane type-1" evidence="8">
    <location>
        <begin position="73"/>
        <end position="284"/>
    </location>
</feature>
<evidence type="ECO:0000256" key="6">
    <source>
        <dbReference type="ARBA" id="ARBA00023136"/>
    </source>
</evidence>
<dbReference type="Gene3D" id="1.10.3720.10">
    <property type="entry name" value="MetI-like"/>
    <property type="match status" value="1"/>
</dbReference>
<evidence type="ECO:0000256" key="3">
    <source>
        <dbReference type="ARBA" id="ARBA00022475"/>
    </source>
</evidence>
<dbReference type="InterPro" id="IPR051393">
    <property type="entry name" value="ABC_transporter_permease"/>
</dbReference>
<evidence type="ECO:0000256" key="4">
    <source>
        <dbReference type="ARBA" id="ARBA00022692"/>
    </source>
</evidence>
<evidence type="ECO:0000313" key="9">
    <source>
        <dbReference type="EMBL" id="CAG5081787.1"/>
    </source>
</evidence>
<keyword evidence="3" id="KW-1003">Cell membrane</keyword>
<reference evidence="9 10" key="1">
    <citation type="submission" date="2021-04" db="EMBL/GenBank/DDBJ databases">
        <authorList>
            <person name="Rakotoarivonina H."/>
        </authorList>
    </citation>
    <scope>NUCLEOTIDE SEQUENCE [LARGE SCALE GENOMIC DNA]</scope>
    <source>
        <strain evidence="9 10">XE</strain>
    </source>
</reference>
<dbReference type="EMBL" id="CAJRAY010000024">
    <property type="protein sequence ID" value="CAG5081787.1"/>
    <property type="molecule type" value="Genomic_DNA"/>
</dbReference>
<feature type="transmembrane region" description="Helical" evidence="7">
    <location>
        <begin position="79"/>
        <end position="99"/>
    </location>
</feature>
<keyword evidence="6 7" id="KW-0472">Membrane</keyword>